<feature type="domain" description="YdbS-like PH" evidence="2">
    <location>
        <begin position="63"/>
        <end position="145"/>
    </location>
</feature>
<evidence type="ECO:0000313" key="4">
    <source>
        <dbReference type="Proteomes" id="UP000531594"/>
    </source>
</evidence>
<evidence type="ECO:0000313" key="3">
    <source>
        <dbReference type="EMBL" id="MBB6447670.1"/>
    </source>
</evidence>
<dbReference type="Proteomes" id="UP000531594">
    <property type="component" value="Unassembled WGS sequence"/>
</dbReference>
<name>A0A7X0LXI9_9BACI</name>
<dbReference type="PANTHER" id="PTHR34473:SF2">
    <property type="entry name" value="UPF0699 TRANSMEMBRANE PROTEIN YDBT"/>
    <property type="match status" value="1"/>
</dbReference>
<keyword evidence="4" id="KW-1185">Reference proteome</keyword>
<dbReference type="Pfam" id="PF03703">
    <property type="entry name" value="bPH_2"/>
    <property type="match status" value="3"/>
</dbReference>
<feature type="transmembrane region" description="Helical" evidence="1">
    <location>
        <begin position="354"/>
        <end position="372"/>
    </location>
</feature>
<feature type="transmembrane region" description="Helical" evidence="1">
    <location>
        <begin position="42"/>
        <end position="63"/>
    </location>
</feature>
<keyword evidence="1" id="KW-0812">Transmembrane</keyword>
<evidence type="ECO:0000256" key="1">
    <source>
        <dbReference type="SAM" id="Phobius"/>
    </source>
</evidence>
<evidence type="ECO:0000259" key="2">
    <source>
        <dbReference type="Pfam" id="PF03703"/>
    </source>
</evidence>
<reference evidence="3 4" key="1">
    <citation type="submission" date="2020-08" db="EMBL/GenBank/DDBJ databases">
        <title>Genomic Encyclopedia of Type Strains, Phase IV (KMG-IV): sequencing the most valuable type-strain genomes for metagenomic binning, comparative biology and taxonomic classification.</title>
        <authorList>
            <person name="Goeker M."/>
        </authorList>
    </citation>
    <scope>NUCLEOTIDE SEQUENCE [LARGE SCALE GENOMIC DNA]</scope>
    <source>
        <strain evidence="3 4">DSM 5391</strain>
    </source>
</reference>
<protein>
    <submittedName>
        <fullName evidence="3">Putative membrane protein</fullName>
    </submittedName>
</protein>
<dbReference type="PANTHER" id="PTHR34473">
    <property type="entry name" value="UPF0699 TRANSMEMBRANE PROTEIN YDBS"/>
    <property type="match status" value="1"/>
</dbReference>
<dbReference type="PIRSF" id="PIRSF026631">
    <property type="entry name" value="UCP026631"/>
    <property type="match status" value="1"/>
</dbReference>
<gene>
    <name evidence="3" type="ORF">HNR53_004361</name>
</gene>
<keyword evidence="1" id="KW-1133">Transmembrane helix</keyword>
<dbReference type="EMBL" id="JACHGK010000026">
    <property type="protein sequence ID" value="MBB6447670.1"/>
    <property type="molecule type" value="Genomic_DNA"/>
</dbReference>
<organism evidence="3 4">
    <name type="scientific">Bacillus benzoevorans</name>
    <dbReference type="NCBI Taxonomy" id="1456"/>
    <lineage>
        <taxon>Bacteria</taxon>
        <taxon>Bacillati</taxon>
        <taxon>Bacillota</taxon>
        <taxon>Bacilli</taxon>
        <taxon>Bacillales</taxon>
        <taxon>Bacillaceae</taxon>
        <taxon>Bacillus</taxon>
    </lineage>
</organism>
<proteinExistence type="predicted"/>
<keyword evidence="1" id="KW-0472">Membrane</keyword>
<comment type="caution">
    <text evidence="3">The sequence shown here is derived from an EMBL/GenBank/DDBJ whole genome shotgun (WGS) entry which is preliminary data.</text>
</comment>
<dbReference type="InterPro" id="IPR014529">
    <property type="entry name" value="UCP026631"/>
</dbReference>
<dbReference type="AlphaFoldDB" id="A0A7X0LXI9"/>
<accession>A0A7X0LXI9</accession>
<sequence>MSERKRLHPISAVANTLKQIKEMILPFVLLFVVGRNGDGDRYWFYIVAAMSIIFPLISGILTWMRYTYRIEEGELRIESGIFVKKKRYIPFERIQSLDFSEGVLQRMFGLVKVKVETAGSTSLGEAEAVLTAITKEEARAIQETLSLVKNGKDAMRTRDEEVPEERASLYHITPSQLVLLATTSGGAGVILSAIVAFIFQFDELIPYKKVYNEFQHFIANGIVFVSLAALLVFLVAWILAFISTLLKYANFTVQKVEGDLIISRGLLEKRQITIPINRIQGIRISENLIRQPLRLATVYVESAGGSIDKESKSTIMVLPIVKKRKIPELLHSILPDYDLHPEVVSVPKRAWRRYMFRGLLFPILLVLGAVIFFRPWGWLSLLLIPLTAVWAHWKYKDAGWSVNDVQLTLTYRGIIKNTVMMKRNKIQTLSIQKNYFQKRQGLATVQATIISGIGGSGGTVNDLEAIAGMKIYHWYSRHQDNII</sequence>
<feature type="domain" description="YdbS-like PH" evidence="2">
    <location>
        <begin position="395"/>
        <end position="471"/>
    </location>
</feature>
<dbReference type="InterPro" id="IPR005182">
    <property type="entry name" value="YdbS-like_PH"/>
</dbReference>
<feature type="transmembrane region" description="Helical" evidence="1">
    <location>
        <begin position="177"/>
        <end position="201"/>
    </location>
</feature>
<dbReference type="RefSeq" id="WP_184529847.1">
    <property type="nucleotide sequence ID" value="NZ_JACHGK010000026.1"/>
</dbReference>
<feature type="transmembrane region" description="Helical" evidence="1">
    <location>
        <begin position="221"/>
        <end position="246"/>
    </location>
</feature>
<feature type="domain" description="YdbS-like PH" evidence="2">
    <location>
        <begin position="257"/>
        <end position="316"/>
    </location>
</feature>